<dbReference type="PROSITE" id="PS50075">
    <property type="entry name" value="CARRIER"/>
    <property type="match status" value="1"/>
</dbReference>
<sequence>MSKSREQLVDNAFEEPDGEVEQSIARVIADVLDIDRVGRTDSYYDFEGTSLAAIKICARLEHERGWRAEPAWLFTSDVVADFARKVQSESALAAEA</sequence>
<name>A0A6F8YV62_9ACTN</name>
<dbReference type="SUPFAM" id="SSF47336">
    <property type="entry name" value="ACP-like"/>
    <property type="match status" value="1"/>
</dbReference>
<gene>
    <name evidence="2" type="ORF">Psuf_070440</name>
</gene>
<dbReference type="EMBL" id="AP022871">
    <property type="protein sequence ID" value="BCB89731.1"/>
    <property type="molecule type" value="Genomic_DNA"/>
</dbReference>
<dbReference type="KEGG" id="psuu:Psuf_070440"/>
<reference evidence="2 3" key="2">
    <citation type="submission" date="2020-03" db="EMBL/GenBank/DDBJ databases">
        <authorList>
            <person name="Ichikawa N."/>
            <person name="Kimura A."/>
            <person name="Kitahashi Y."/>
            <person name="Uohara A."/>
        </authorList>
    </citation>
    <scope>NUCLEOTIDE SEQUENCE [LARGE SCALE GENOMIC DNA]</scope>
    <source>
        <strain evidence="2 3">NBRC 105367</strain>
    </source>
</reference>
<evidence type="ECO:0000259" key="1">
    <source>
        <dbReference type="PROSITE" id="PS50075"/>
    </source>
</evidence>
<evidence type="ECO:0000313" key="3">
    <source>
        <dbReference type="Proteomes" id="UP000503011"/>
    </source>
</evidence>
<dbReference type="InterPro" id="IPR036736">
    <property type="entry name" value="ACP-like_sf"/>
</dbReference>
<dbReference type="Pfam" id="PF00550">
    <property type="entry name" value="PP-binding"/>
    <property type="match status" value="1"/>
</dbReference>
<organism evidence="2 3">
    <name type="scientific">Phytohabitans suffuscus</name>
    <dbReference type="NCBI Taxonomy" id="624315"/>
    <lineage>
        <taxon>Bacteria</taxon>
        <taxon>Bacillati</taxon>
        <taxon>Actinomycetota</taxon>
        <taxon>Actinomycetes</taxon>
        <taxon>Micromonosporales</taxon>
        <taxon>Micromonosporaceae</taxon>
    </lineage>
</organism>
<dbReference type="Gene3D" id="1.10.1200.10">
    <property type="entry name" value="ACP-like"/>
    <property type="match status" value="1"/>
</dbReference>
<dbReference type="Proteomes" id="UP000503011">
    <property type="component" value="Chromosome"/>
</dbReference>
<proteinExistence type="predicted"/>
<feature type="domain" description="Carrier" evidence="1">
    <location>
        <begin position="15"/>
        <end position="90"/>
    </location>
</feature>
<reference evidence="2 3" key="1">
    <citation type="submission" date="2020-03" db="EMBL/GenBank/DDBJ databases">
        <title>Whole genome shotgun sequence of Phytohabitans suffuscus NBRC 105367.</title>
        <authorList>
            <person name="Komaki H."/>
            <person name="Tamura T."/>
        </authorList>
    </citation>
    <scope>NUCLEOTIDE SEQUENCE [LARGE SCALE GENOMIC DNA]</scope>
    <source>
        <strain evidence="2 3">NBRC 105367</strain>
    </source>
</reference>
<accession>A0A6F8YV62</accession>
<dbReference type="AlphaFoldDB" id="A0A6F8YV62"/>
<evidence type="ECO:0000313" key="2">
    <source>
        <dbReference type="EMBL" id="BCB89731.1"/>
    </source>
</evidence>
<dbReference type="InterPro" id="IPR009081">
    <property type="entry name" value="PP-bd_ACP"/>
</dbReference>
<protein>
    <recommendedName>
        <fullName evidence="1">Carrier domain-containing protein</fullName>
    </recommendedName>
</protein>
<dbReference type="RefSeq" id="WP_173161727.1">
    <property type="nucleotide sequence ID" value="NZ_AP022871.1"/>
</dbReference>
<keyword evidence="3" id="KW-1185">Reference proteome</keyword>